<keyword evidence="6 9" id="KW-0233">DNA recombination</keyword>
<keyword evidence="5" id="KW-0158">Chromosome</keyword>
<dbReference type="Pfam" id="PF08743">
    <property type="entry name" value="Nse4_C"/>
    <property type="match status" value="1"/>
</dbReference>
<protein>
    <recommendedName>
        <fullName evidence="9">Non-structural maintenance of chromosomes element 4</fullName>
    </recommendedName>
</protein>
<feature type="domain" description="Nse4/EID protein Nse3/MAGE-binding" evidence="12">
    <location>
        <begin position="190"/>
        <end position="243"/>
    </location>
</feature>
<evidence type="ECO:0000256" key="6">
    <source>
        <dbReference type="ARBA" id="ARBA00023172"/>
    </source>
</evidence>
<keyword evidence="8 9" id="KW-0539">Nucleus</keyword>
<dbReference type="GO" id="GO:0006310">
    <property type="term" value="P:DNA recombination"/>
    <property type="evidence" value="ECO:0007669"/>
    <property type="project" value="UniProtKB-UniRule"/>
</dbReference>
<feature type="domain" description="Non-structural maintenance of chromosome element 4 C-terminal" evidence="11">
    <location>
        <begin position="342"/>
        <end position="430"/>
    </location>
</feature>
<dbReference type="PANTHER" id="PTHR16140">
    <property type="entry name" value="NON-STRUCTURAL MAINTENANCE OF CHROMOSOMES ELEMENT 4"/>
    <property type="match status" value="1"/>
</dbReference>
<reference evidence="13 14" key="1">
    <citation type="journal article" date="2011" name="Proc. Natl. Acad. Sci. U.S.A.">
        <title>Genetic diversity and population structure of the endangered marsupial Sarcophilus harrisii (Tasmanian devil).</title>
        <authorList>
            <person name="Miller W."/>
            <person name="Hayes V.M."/>
            <person name="Ratan A."/>
            <person name="Petersen D.C."/>
            <person name="Wittekindt N.E."/>
            <person name="Miller J."/>
            <person name="Walenz B."/>
            <person name="Knight J."/>
            <person name="Qi J."/>
            <person name="Zhao F."/>
            <person name="Wang Q."/>
            <person name="Bedoya-Reina O.C."/>
            <person name="Katiyar N."/>
            <person name="Tomsho L.P."/>
            <person name="Kasson L.M."/>
            <person name="Hardie R.A."/>
            <person name="Woodbridge P."/>
            <person name="Tindall E.A."/>
            <person name="Bertelsen M.F."/>
            <person name="Dixon D."/>
            <person name="Pyecroft S."/>
            <person name="Helgen K.M."/>
            <person name="Lesk A.M."/>
            <person name="Pringle T.H."/>
            <person name="Patterson N."/>
            <person name="Zhang Y."/>
            <person name="Kreiss A."/>
            <person name="Woods G.M."/>
            <person name="Jones M.E."/>
            <person name="Schuster S.C."/>
        </authorList>
    </citation>
    <scope>NUCLEOTIDE SEQUENCE [LARGE SCALE GENOMIC DNA]</scope>
</reference>
<keyword evidence="7 9" id="KW-0234">DNA repair</keyword>
<proteinExistence type="inferred from homology"/>
<feature type="region of interest" description="Disordered" evidence="10">
    <location>
        <begin position="1"/>
        <end position="68"/>
    </location>
</feature>
<keyword evidence="14" id="KW-1185">Reference proteome</keyword>
<dbReference type="GO" id="GO:0006281">
    <property type="term" value="P:DNA repair"/>
    <property type="evidence" value="ECO:0007669"/>
    <property type="project" value="UniProtKB-UniRule"/>
</dbReference>
<dbReference type="InterPro" id="IPR029225">
    <property type="entry name" value="Nse4_Nse3-bd"/>
</dbReference>
<evidence type="ECO:0000313" key="14">
    <source>
        <dbReference type="Proteomes" id="UP000007648"/>
    </source>
</evidence>
<keyword evidence="5" id="KW-0779">Telomere</keyword>
<name>A0A7N4PUW7_SARHA</name>
<dbReference type="GO" id="GO:0005634">
    <property type="term" value="C:nucleus"/>
    <property type="evidence" value="ECO:0007669"/>
    <property type="project" value="UniProtKB-SubCell"/>
</dbReference>
<comment type="subunit">
    <text evidence="9">Component of the SMC5-SMC6 complex.</text>
</comment>
<organism evidence="13 14">
    <name type="scientific">Sarcophilus harrisii</name>
    <name type="common">Tasmanian devil</name>
    <name type="synonym">Sarcophilus laniarius</name>
    <dbReference type="NCBI Taxonomy" id="9305"/>
    <lineage>
        <taxon>Eukaryota</taxon>
        <taxon>Metazoa</taxon>
        <taxon>Chordata</taxon>
        <taxon>Craniata</taxon>
        <taxon>Vertebrata</taxon>
        <taxon>Euteleostomi</taxon>
        <taxon>Mammalia</taxon>
        <taxon>Metatheria</taxon>
        <taxon>Dasyuromorphia</taxon>
        <taxon>Dasyuridae</taxon>
        <taxon>Sarcophilus</taxon>
    </lineage>
</organism>
<reference evidence="13" key="2">
    <citation type="submission" date="2025-08" db="UniProtKB">
        <authorList>
            <consortium name="Ensembl"/>
        </authorList>
    </citation>
    <scope>IDENTIFICATION</scope>
</reference>
<keyword evidence="4 9" id="KW-0227">DNA damage</keyword>
<dbReference type="Pfam" id="PF15412">
    <property type="entry name" value="Nse4-Nse3_bdg"/>
    <property type="match status" value="1"/>
</dbReference>
<evidence type="ECO:0000256" key="3">
    <source>
        <dbReference type="ARBA" id="ARBA00008997"/>
    </source>
</evidence>
<dbReference type="InterPro" id="IPR014854">
    <property type="entry name" value="Nse4_C"/>
</dbReference>
<dbReference type="GeneTree" id="ENSGT00390000011476"/>
<dbReference type="AlphaFoldDB" id="A0A7N4PUW7"/>
<comment type="similarity">
    <text evidence="3 9">Belongs to the NSE4 family.</text>
</comment>
<evidence type="ECO:0000256" key="2">
    <source>
        <dbReference type="ARBA" id="ARBA00004574"/>
    </source>
</evidence>
<reference evidence="13" key="3">
    <citation type="submission" date="2025-09" db="UniProtKB">
        <authorList>
            <consortium name="Ensembl"/>
        </authorList>
    </citation>
    <scope>IDENTIFICATION</scope>
</reference>
<dbReference type="Proteomes" id="UP000007648">
    <property type="component" value="Unassembled WGS sequence"/>
</dbReference>
<dbReference type="PANTHER" id="PTHR16140:SF0">
    <property type="entry name" value="NON-STRUCTURAL MAINTENANCE OF CHROMOSOMES ELEMENT 4"/>
    <property type="match status" value="1"/>
</dbReference>
<evidence type="ECO:0000256" key="10">
    <source>
        <dbReference type="SAM" id="MobiDB-lite"/>
    </source>
</evidence>
<gene>
    <name evidence="13" type="primary">NSMCE4A</name>
</gene>
<comment type="function">
    <text evidence="9">Component of the SMC5-SMC6 complex, that promotes sister chromatid alignment after DNA damage and facilitates double-stranded DNA breaks (DSBs) repair via homologous recombination between sister chromatids.</text>
</comment>
<evidence type="ECO:0000256" key="7">
    <source>
        <dbReference type="ARBA" id="ARBA00023204"/>
    </source>
</evidence>
<evidence type="ECO:0000259" key="11">
    <source>
        <dbReference type="Pfam" id="PF08743"/>
    </source>
</evidence>
<evidence type="ECO:0000256" key="9">
    <source>
        <dbReference type="RuleBase" id="RU365071"/>
    </source>
</evidence>
<dbReference type="GO" id="GO:0030915">
    <property type="term" value="C:Smc5-Smc6 complex"/>
    <property type="evidence" value="ECO:0007669"/>
    <property type="project" value="UniProtKB-UniRule"/>
</dbReference>
<sequence>MLSNYGRGTPRAGTSRQRDSLPPAPREASGCRTPQRSQGIDDRGDGVEAAEDETCPAPDPNFELEGDDGKRRLIRHQYRELIHNVQPRLAQRPISLLGSKSSCSFALGFCLCFLQPPASTKVEDAMNLSCLKERACALPPKSGAPLQPQSVFQKQREDMLSSKSNKLTDALEQANQLFNRVSQAREAALDAQFLVLASDLGKEKANQLHSDMTLFDPTSYAEDLLKYMGLNRLEVQESDSEEEPLHIGFLPEDSWLRVGIISVKFLKWAPTFHFLFGSFKTDPPVPKQRNERQRKKDKIEEERAMPDELKKMEESQQEATEKEVERILGLLQTYFREEPETPISFFDFVIDPNSFARTVENIFHVSFIIRDGFARIRLDQDKLPIIEPITQGNEESEQQNTQIRHQDVISLSYQDWKDLVRTFEISQPMISPPCCSK</sequence>
<evidence type="ECO:0000256" key="1">
    <source>
        <dbReference type="ARBA" id="ARBA00004123"/>
    </source>
</evidence>
<evidence type="ECO:0000313" key="13">
    <source>
        <dbReference type="Ensembl" id="ENSSHAP00000043848.1"/>
    </source>
</evidence>
<feature type="region of interest" description="Disordered" evidence="10">
    <location>
        <begin position="284"/>
        <end position="316"/>
    </location>
</feature>
<dbReference type="GO" id="GO:0000781">
    <property type="term" value="C:chromosome, telomeric region"/>
    <property type="evidence" value="ECO:0007669"/>
    <property type="project" value="UniProtKB-SubCell"/>
</dbReference>
<evidence type="ECO:0000256" key="5">
    <source>
        <dbReference type="ARBA" id="ARBA00022895"/>
    </source>
</evidence>
<evidence type="ECO:0000259" key="12">
    <source>
        <dbReference type="Pfam" id="PF15412"/>
    </source>
</evidence>
<comment type="subcellular location">
    <subcellularLocation>
        <location evidence="2">Chromosome</location>
        <location evidence="2">Telomere</location>
    </subcellularLocation>
    <subcellularLocation>
        <location evidence="1 9">Nucleus</location>
    </subcellularLocation>
</comment>
<dbReference type="InterPro" id="IPR027786">
    <property type="entry name" value="Nse4/EID"/>
</dbReference>
<accession>A0A7N4PUW7</accession>
<dbReference type="Ensembl" id="ENSSHAT00000050699.1">
    <property type="protein sequence ID" value="ENSSHAP00000043848.1"/>
    <property type="gene ID" value="ENSSHAG00000012962.2"/>
</dbReference>
<evidence type="ECO:0000256" key="4">
    <source>
        <dbReference type="ARBA" id="ARBA00022763"/>
    </source>
</evidence>
<dbReference type="FunCoup" id="A0A7N4PUW7">
    <property type="interactions" value="2277"/>
</dbReference>
<evidence type="ECO:0000256" key="8">
    <source>
        <dbReference type="ARBA" id="ARBA00023242"/>
    </source>
</evidence>
<feature type="compositionally biased region" description="Basic and acidic residues" evidence="10">
    <location>
        <begin position="297"/>
        <end position="316"/>
    </location>
</feature>
<dbReference type="InParanoid" id="A0A7N4PUW7"/>